<organism evidence="1 2">
    <name type="scientific">Paraburkholderia lycopersici</name>
    <dbReference type="NCBI Taxonomy" id="416944"/>
    <lineage>
        <taxon>Bacteria</taxon>
        <taxon>Pseudomonadati</taxon>
        <taxon>Pseudomonadota</taxon>
        <taxon>Betaproteobacteria</taxon>
        <taxon>Burkholderiales</taxon>
        <taxon>Burkholderiaceae</taxon>
        <taxon>Paraburkholderia</taxon>
    </lineage>
</organism>
<evidence type="ECO:0000313" key="1">
    <source>
        <dbReference type="EMBL" id="SDD96397.1"/>
    </source>
</evidence>
<accession>A0A1G6Z370</accession>
<dbReference type="RefSeq" id="WP_092003200.1">
    <property type="nucleotide sequence ID" value="NZ_FMYQ01000029.1"/>
</dbReference>
<gene>
    <name evidence="1" type="ORF">SAMN05421548_12945</name>
</gene>
<evidence type="ECO:0000313" key="2">
    <source>
        <dbReference type="Proteomes" id="UP000198908"/>
    </source>
</evidence>
<protein>
    <submittedName>
        <fullName evidence="1">Uncharacterized protein</fullName>
    </submittedName>
</protein>
<dbReference type="EMBL" id="FMYQ01000029">
    <property type="protein sequence ID" value="SDD96397.1"/>
    <property type="molecule type" value="Genomic_DNA"/>
</dbReference>
<keyword evidence="2" id="KW-1185">Reference proteome</keyword>
<proteinExistence type="predicted"/>
<dbReference type="AlphaFoldDB" id="A0A1G6Z370"/>
<sequence>MKVQDLLALLAQVDPQAEVLFLGQYADADEADAVRLVDIRREAWTHERGRYGNNEPYEAYYSGKPCERDSSYRDVVTKSVRVVMLSAGPTNLLETSV</sequence>
<reference evidence="2" key="1">
    <citation type="submission" date="2016-09" db="EMBL/GenBank/DDBJ databases">
        <authorList>
            <person name="Varghese N."/>
            <person name="Submissions S."/>
        </authorList>
    </citation>
    <scope>NUCLEOTIDE SEQUENCE [LARGE SCALE GENOMIC DNA]</scope>
    <source>
        <strain evidence="2">TNe-862</strain>
    </source>
</reference>
<dbReference type="OrthoDB" id="9134820at2"/>
<dbReference type="Proteomes" id="UP000198908">
    <property type="component" value="Unassembled WGS sequence"/>
</dbReference>
<name>A0A1G6Z370_9BURK</name>